<keyword evidence="2" id="KW-1185">Reference proteome</keyword>
<proteinExistence type="predicted"/>
<protein>
    <submittedName>
        <fullName evidence="1">Uncharacterized protein</fullName>
    </submittedName>
</protein>
<accession>A0A6V8SJR2</accession>
<dbReference type="AlphaFoldDB" id="A0A6V8SJR2"/>
<sequence>MGRKSREYEFNITVNPPTEENREAYDLRVGKAAAKILTEILTIDQIDEFIEAYKREHKR</sequence>
<evidence type="ECO:0000313" key="2">
    <source>
        <dbReference type="Proteomes" id="UP000580568"/>
    </source>
</evidence>
<organism evidence="1 2">
    <name type="scientific">Clostridium fungisolvens</name>
    <dbReference type="NCBI Taxonomy" id="1604897"/>
    <lineage>
        <taxon>Bacteria</taxon>
        <taxon>Bacillati</taxon>
        <taxon>Bacillota</taxon>
        <taxon>Clostridia</taxon>
        <taxon>Eubacteriales</taxon>
        <taxon>Clostridiaceae</taxon>
        <taxon>Clostridium</taxon>
    </lineage>
</organism>
<comment type="caution">
    <text evidence="1">The sequence shown here is derived from an EMBL/GenBank/DDBJ whole genome shotgun (WGS) entry which is preliminary data.</text>
</comment>
<dbReference type="RefSeq" id="WP_183278835.1">
    <property type="nucleotide sequence ID" value="NZ_BLZR01000001.1"/>
</dbReference>
<reference evidence="1 2" key="1">
    <citation type="submission" date="2020-07" db="EMBL/GenBank/DDBJ databases">
        <title>A new beta-1,3-glucan-decomposing anaerobic bacterium isolated from anoxic soil subjected to biological soil disinfestation.</title>
        <authorList>
            <person name="Ueki A."/>
            <person name="Tonouchi A."/>
        </authorList>
    </citation>
    <scope>NUCLEOTIDE SEQUENCE [LARGE SCALE GENOMIC DNA]</scope>
    <source>
        <strain evidence="1 2">TW1</strain>
    </source>
</reference>
<dbReference type="Proteomes" id="UP000580568">
    <property type="component" value="Unassembled WGS sequence"/>
</dbReference>
<gene>
    <name evidence="1" type="ORF">bsdtw1_03592</name>
</gene>
<name>A0A6V8SJR2_9CLOT</name>
<evidence type="ECO:0000313" key="1">
    <source>
        <dbReference type="EMBL" id="GFP77464.1"/>
    </source>
</evidence>
<dbReference type="EMBL" id="BLZR01000001">
    <property type="protein sequence ID" value="GFP77464.1"/>
    <property type="molecule type" value="Genomic_DNA"/>
</dbReference>